<dbReference type="EC" id="2.7.13.3" evidence="3"/>
<dbReference type="RefSeq" id="WP_046791051.1">
    <property type="nucleotide sequence ID" value="NZ_CP011366.1"/>
</dbReference>
<keyword evidence="7" id="KW-0808">Transferase</keyword>
<keyword evidence="5" id="KW-1003">Cell membrane</keyword>
<dbReference type="InterPro" id="IPR004358">
    <property type="entry name" value="Sig_transdc_His_kin-like_C"/>
</dbReference>
<sequence>MRRLLDVSLETKINGILIGVITLIIVSLSAFYLYHSSNEYYDNARRLTLQSAKTISFLPALIDGEDLSDNEKIQTLTNQYIFENDIDFVIVKNREGTILSHPDPSMIGEHEPYDEDARANIFGAYYTEKTDKYIEPSIMAMAPIYAGDEVRQLSGVVKVGYFESKIIEKIMDKLYQLSFMILTFIILSFFISRWFGKYIKSETLGYEPKEITMILKNRENIFSALDEGIMATDLSGKIIYVNEAAQKYLGIPGTADLDGCNIHEYFGSDIEKVLENSEDKPGLSYFETHLNDKEIVVIVNDLYEKEELSGHVLILRDMTEMSELSNKLTIVESLFDDLRAQSHEYKNRLHLISGLLEMEKYHGIRGVLNDEINNLDSHQNNLYGIEEDRIKALLIAKMNTANERRVELNIDDESQMDSISDKATINALITIISNLIDNAIEAVAEVSEPEISFYIGYFDGWLEVVVEDNGSGISDEDKVFEKGYSTKNGGINRGYGLYNVTVNVELLGGYIDIKSREGKTVFTVEIPLLQGGEMDDENPYS</sequence>
<dbReference type="InterPro" id="IPR016120">
    <property type="entry name" value="Sig_transdc_His_kin_SpoOB"/>
</dbReference>
<reference evidence="19 21" key="3">
    <citation type="submission" date="2016-10" db="EMBL/GenBank/DDBJ databases">
        <authorList>
            <person name="Varghese N."/>
            <person name="Submissions S."/>
        </authorList>
    </citation>
    <scope>NUCLEOTIDE SEQUENCE [LARGE SCALE GENOMIC DNA]</scope>
    <source>
        <strain evidence="19 21">CGMCC 1.6501</strain>
    </source>
</reference>
<dbReference type="SUPFAM" id="SSF55890">
    <property type="entry name" value="Sporulation response regulatory protein Spo0B"/>
    <property type="match status" value="1"/>
</dbReference>
<dbReference type="PROSITE" id="PS50112">
    <property type="entry name" value="PAS"/>
    <property type="match status" value="1"/>
</dbReference>
<dbReference type="EMBL" id="CP011366">
    <property type="protein sequence ID" value="AKG74872.1"/>
    <property type="molecule type" value="Genomic_DNA"/>
</dbReference>
<dbReference type="CDD" id="cd00130">
    <property type="entry name" value="PAS"/>
    <property type="match status" value="1"/>
</dbReference>
<dbReference type="InterPro" id="IPR029151">
    <property type="entry name" value="Sensor-like_sf"/>
</dbReference>
<feature type="domain" description="Histidine kinase" evidence="16">
    <location>
        <begin position="340"/>
        <end position="530"/>
    </location>
</feature>
<dbReference type="Pfam" id="PF17203">
    <property type="entry name" value="sCache_3_2"/>
    <property type="match status" value="1"/>
</dbReference>
<feature type="transmembrane region" description="Helical" evidence="15">
    <location>
        <begin position="13"/>
        <end position="34"/>
    </location>
</feature>
<evidence type="ECO:0000256" key="5">
    <source>
        <dbReference type="ARBA" id="ARBA00022475"/>
    </source>
</evidence>
<dbReference type="OrthoDB" id="9792686at2"/>
<comment type="subcellular location">
    <subcellularLocation>
        <location evidence="2">Cell membrane</location>
        <topology evidence="2">Multi-pass membrane protein</topology>
    </subcellularLocation>
</comment>
<name>A0A0F7HMQ7_9STAP</name>
<evidence type="ECO:0000256" key="14">
    <source>
        <dbReference type="ARBA" id="ARBA00023136"/>
    </source>
</evidence>
<organism evidence="19 21">
    <name type="scientific">Salinicoccus halodurans</name>
    <dbReference type="NCBI Taxonomy" id="407035"/>
    <lineage>
        <taxon>Bacteria</taxon>
        <taxon>Bacillati</taxon>
        <taxon>Bacillota</taxon>
        <taxon>Bacilli</taxon>
        <taxon>Bacillales</taxon>
        <taxon>Staphylococcaceae</taxon>
        <taxon>Salinicoccus</taxon>
    </lineage>
</organism>
<evidence type="ECO:0000256" key="8">
    <source>
        <dbReference type="ARBA" id="ARBA00022692"/>
    </source>
</evidence>
<dbReference type="InterPro" id="IPR005467">
    <property type="entry name" value="His_kinase_dom"/>
</dbReference>
<reference evidence="20" key="2">
    <citation type="submission" date="2015-04" db="EMBL/GenBank/DDBJ databases">
        <title>Complete genome sequence of Salinicoccus halodurans strain H3B36, isolated from the Qaidam basin of China.</title>
        <authorList>
            <person name="Ma Y."/>
            <person name="Jiang K."/>
            <person name="Xue Y."/>
        </authorList>
    </citation>
    <scope>NUCLEOTIDE SEQUENCE [LARGE SCALE GENOMIC DNA]</scope>
    <source>
        <strain evidence="20">H3B36</strain>
    </source>
</reference>
<feature type="domain" description="PAS" evidence="17">
    <location>
        <begin position="214"/>
        <end position="251"/>
    </location>
</feature>
<dbReference type="Gene3D" id="3.30.450.20">
    <property type="entry name" value="PAS domain"/>
    <property type="match status" value="2"/>
</dbReference>
<dbReference type="KEGG" id="shv:AAT16_12145"/>
<dbReference type="AlphaFoldDB" id="A0A0F7HMQ7"/>
<feature type="transmembrane region" description="Helical" evidence="15">
    <location>
        <begin position="174"/>
        <end position="195"/>
    </location>
</feature>
<dbReference type="PROSITE" id="PS50109">
    <property type="entry name" value="HIS_KIN"/>
    <property type="match status" value="1"/>
</dbReference>
<gene>
    <name evidence="18" type="ORF">AAT16_12145</name>
    <name evidence="19" type="ORF">SAMN05216235_1204</name>
</gene>
<dbReference type="Proteomes" id="UP000183090">
    <property type="component" value="Unassembled WGS sequence"/>
</dbReference>
<dbReference type="SMART" id="SM00091">
    <property type="entry name" value="PAS"/>
    <property type="match status" value="1"/>
</dbReference>
<protein>
    <recommendedName>
        <fullName evidence="4">Sensor protein kinase WalK</fullName>
        <ecNumber evidence="3">2.7.13.3</ecNumber>
    </recommendedName>
</protein>
<dbReference type="PANTHER" id="PTHR43547:SF3">
    <property type="entry name" value="SENSOR PROTEIN CITS"/>
    <property type="match status" value="1"/>
</dbReference>
<evidence type="ECO:0000256" key="10">
    <source>
        <dbReference type="ARBA" id="ARBA00022777"/>
    </source>
</evidence>
<keyword evidence="12 15" id="KW-1133">Transmembrane helix</keyword>
<dbReference type="InterPro" id="IPR036890">
    <property type="entry name" value="HATPase_C_sf"/>
</dbReference>
<evidence type="ECO:0000313" key="19">
    <source>
        <dbReference type="EMBL" id="SFK69108.1"/>
    </source>
</evidence>
<keyword evidence="6" id="KW-0597">Phosphoprotein</keyword>
<evidence type="ECO:0000259" key="17">
    <source>
        <dbReference type="PROSITE" id="PS50112"/>
    </source>
</evidence>
<evidence type="ECO:0000256" key="12">
    <source>
        <dbReference type="ARBA" id="ARBA00022989"/>
    </source>
</evidence>
<evidence type="ECO:0000313" key="18">
    <source>
        <dbReference type="EMBL" id="AKG74872.1"/>
    </source>
</evidence>
<keyword evidence="20" id="KW-1185">Reference proteome</keyword>
<dbReference type="SUPFAM" id="SSF55874">
    <property type="entry name" value="ATPase domain of HSP90 chaperone/DNA topoisomerase II/histidine kinase"/>
    <property type="match status" value="1"/>
</dbReference>
<evidence type="ECO:0000259" key="16">
    <source>
        <dbReference type="PROSITE" id="PS50109"/>
    </source>
</evidence>
<keyword evidence="11" id="KW-0067">ATP-binding</keyword>
<keyword evidence="10 19" id="KW-0418">Kinase</keyword>
<keyword evidence="14 15" id="KW-0472">Membrane</keyword>
<dbReference type="GO" id="GO:0005524">
    <property type="term" value="F:ATP binding"/>
    <property type="evidence" value="ECO:0007669"/>
    <property type="project" value="UniProtKB-KW"/>
</dbReference>
<dbReference type="InterPro" id="IPR033463">
    <property type="entry name" value="sCache_3"/>
</dbReference>
<evidence type="ECO:0000313" key="20">
    <source>
        <dbReference type="Proteomes" id="UP000034029"/>
    </source>
</evidence>
<proteinExistence type="predicted"/>
<dbReference type="PANTHER" id="PTHR43547">
    <property type="entry name" value="TWO-COMPONENT HISTIDINE KINASE"/>
    <property type="match status" value="1"/>
</dbReference>
<dbReference type="Proteomes" id="UP000034029">
    <property type="component" value="Chromosome"/>
</dbReference>
<dbReference type="Gene3D" id="3.30.565.10">
    <property type="entry name" value="Histidine kinase-like ATPase, C-terminal domain"/>
    <property type="match status" value="1"/>
</dbReference>
<dbReference type="GO" id="GO:0000155">
    <property type="term" value="F:phosphorelay sensor kinase activity"/>
    <property type="evidence" value="ECO:0007669"/>
    <property type="project" value="InterPro"/>
</dbReference>
<keyword evidence="9" id="KW-0547">Nucleotide-binding</keyword>
<keyword evidence="13" id="KW-0902">Two-component regulatory system</keyword>
<dbReference type="InterPro" id="IPR000014">
    <property type="entry name" value="PAS"/>
</dbReference>
<dbReference type="InterPro" id="IPR013767">
    <property type="entry name" value="PAS_fold"/>
</dbReference>
<evidence type="ECO:0000256" key="7">
    <source>
        <dbReference type="ARBA" id="ARBA00022679"/>
    </source>
</evidence>
<dbReference type="EMBL" id="FOTB01000002">
    <property type="protein sequence ID" value="SFK69108.1"/>
    <property type="molecule type" value="Genomic_DNA"/>
</dbReference>
<evidence type="ECO:0000256" key="9">
    <source>
        <dbReference type="ARBA" id="ARBA00022741"/>
    </source>
</evidence>
<keyword evidence="8 15" id="KW-0812">Transmembrane</keyword>
<evidence type="ECO:0000256" key="13">
    <source>
        <dbReference type="ARBA" id="ARBA00023012"/>
    </source>
</evidence>
<dbReference type="SUPFAM" id="SSF103190">
    <property type="entry name" value="Sensory domain-like"/>
    <property type="match status" value="1"/>
</dbReference>
<accession>A0A0F7HMQ7</accession>
<dbReference type="Pfam" id="PF00989">
    <property type="entry name" value="PAS"/>
    <property type="match status" value="1"/>
</dbReference>
<evidence type="ECO:0000256" key="11">
    <source>
        <dbReference type="ARBA" id="ARBA00022840"/>
    </source>
</evidence>
<dbReference type="SUPFAM" id="SSF55785">
    <property type="entry name" value="PYP-like sensor domain (PAS domain)"/>
    <property type="match status" value="1"/>
</dbReference>
<evidence type="ECO:0000256" key="6">
    <source>
        <dbReference type="ARBA" id="ARBA00022553"/>
    </source>
</evidence>
<evidence type="ECO:0000256" key="3">
    <source>
        <dbReference type="ARBA" id="ARBA00012438"/>
    </source>
</evidence>
<evidence type="ECO:0000313" key="21">
    <source>
        <dbReference type="Proteomes" id="UP000183090"/>
    </source>
</evidence>
<dbReference type="SMART" id="SM00387">
    <property type="entry name" value="HATPase_c"/>
    <property type="match status" value="1"/>
</dbReference>
<dbReference type="PRINTS" id="PR00344">
    <property type="entry name" value="BCTRLSENSOR"/>
</dbReference>
<dbReference type="InterPro" id="IPR003594">
    <property type="entry name" value="HATPase_dom"/>
</dbReference>
<reference evidence="18 20" key="1">
    <citation type="journal article" date="2015" name="Int. J. Syst. Evol. Microbiol.">
        <title>Complete genome sequence of Salinicoccus halodurans H3B36, isolated from the Qaidam Basin in China.</title>
        <authorList>
            <person name="Jiang K."/>
            <person name="Xue Y."/>
            <person name="Ma Y."/>
        </authorList>
    </citation>
    <scope>NUCLEOTIDE SEQUENCE [LARGE SCALE GENOMIC DNA]</scope>
    <source>
        <strain evidence="18 20">H3B36</strain>
    </source>
</reference>
<comment type="catalytic activity">
    <reaction evidence="1">
        <text>ATP + protein L-histidine = ADP + protein N-phospho-L-histidine.</text>
        <dbReference type="EC" id="2.7.13.3"/>
    </reaction>
</comment>
<dbReference type="InterPro" id="IPR035965">
    <property type="entry name" value="PAS-like_dom_sf"/>
</dbReference>
<dbReference type="Pfam" id="PF02518">
    <property type="entry name" value="HATPase_c"/>
    <property type="match status" value="1"/>
</dbReference>
<evidence type="ECO:0000256" key="2">
    <source>
        <dbReference type="ARBA" id="ARBA00004651"/>
    </source>
</evidence>
<evidence type="ECO:0000256" key="1">
    <source>
        <dbReference type="ARBA" id="ARBA00000085"/>
    </source>
</evidence>
<evidence type="ECO:0000256" key="4">
    <source>
        <dbReference type="ARBA" id="ARBA00017772"/>
    </source>
</evidence>
<dbReference type="GO" id="GO:0005886">
    <property type="term" value="C:plasma membrane"/>
    <property type="evidence" value="ECO:0007669"/>
    <property type="project" value="UniProtKB-SubCell"/>
</dbReference>
<dbReference type="Gene3D" id="1.10.287.130">
    <property type="match status" value="1"/>
</dbReference>
<dbReference type="GO" id="GO:0006355">
    <property type="term" value="P:regulation of DNA-templated transcription"/>
    <property type="evidence" value="ECO:0007669"/>
    <property type="project" value="InterPro"/>
</dbReference>
<evidence type="ECO:0000256" key="15">
    <source>
        <dbReference type="SAM" id="Phobius"/>
    </source>
</evidence>